<dbReference type="AlphaFoldDB" id="A0A3D8LHB4"/>
<dbReference type="GO" id="GO:0003677">
    <property type="term" value="F:DNA binding"/>
    <property type="evidence" value="ECO:0007669"/>
    <property type="project" value="InterPro"/>
</dbReference>
<dbReference type="PROSITE" id="PS50043">
    <property type="entry name" value="HTH_LUXR_2"/>
    <property type="match status" value="1"/>
</dbReference>
<dbReference type="OrthoDB" id="853626at2"/>
<feature type="domain" description="HTH luxR-type" evidence="1">
    <location>
        <begin position="5"/>
        <end position="70"/>
    </location>
</feature>
<comment type="caution">
    <text evidence="2">The sequence shown here is derived from an EMBL/GenBank/DDBJ whole genome shotgun (WGS) entry which is preliminary data.</text>
</comment>
<evidence type="ECO:0000313" key="3">
    <source>
        <dbReference type="Proteomes" id="UP000256708"/>
    </source>
</evidence>
<gene>
    <name evidence="2" type="ORF">DXT99_02840</name>
</gene>
<dbReference type="SUPFAM" id="SSF46894">
    <property type="entry name" value="C-terminal effector domain of the bipartite response regulators"/>
    <property type="match status" value="1"/>
</dbReference>
<dbReference type="InterPro" id="IPR000792">
    <property type="entry name" value="Tscrpt_reg_LuxR_C"/>
</dbReference>
<keyword evidence="3" id="KW-1185">Reference proteome</keyword>
<dbReference type="PRINTS" id="PR00038">
    <property type="entry name" value="HTHLUXR"/>
</dbReference>
<evidence type="ECO:0000313" key="2">
    <source>
        <dbReference type="EMBL" id="RDV16736.1"/>
    </source>
</evidence>
<organism evidence="2 3">
    <name type="scientific">Pontibacter diazotrophicus</name>
    <dbReference type="NCBI Taxonomy" id="1400979"/>
    <lineage>
        <taxon>Bacteria</taxon>
        <taxon>Pseudomonadati</taxon>
        <taxon>Bacteroidota</taxon>
        <taxon>Cytophagia</taxon>
        <taxon>Cytophagales</taxon>
        <taxon>Hymenobacteraceae</taxon>
        <taxon>Pontibacter</taxon>
    </lineage>
</organism>
<proteinExistence type="predicted"/>
<dbReference type="Proteomes" id="UP000256708">
    <property type="component" value="Unassembled WGS sequence"/>
</dbReference>
<protein>
    <submittedName>
        <fullName evidence="2">LuxR family transcriptional regulator</fullName>
    </submittedName>
</protein>
<dbReference type="Pfam" id="PF00196">
    <property type="entry name" value="GerE"/>
    <property type="match status" value="1"/>
</dbReference>
<dbReference type="Gene3D" id="1.10.10.10">
    <property type="entry name" value="Winged helix-like DNA-binding domain superfamily/Winged helix DNA-binding domain"/>
    <property type="match status" value="1"/>
</dbReference>
<dbReference type="GO" id="GO:0006355">
    <property type="term" value="P:regulation of DNA-templated transcription"/>
    <property type="evidence" value="ECO:0007669"/>
    <property type="project" value="InterPro"/>
</dbReference>
<name>A0A3D8LHB4_9BACT</name>
<dbReference type="InterPro" id="IPR036388">
    <property type="entry name" value="WH-like_DNA-bd_sf"/>
</dbReference>
<dbReference type="InterPro" id="IPR016032">
    <property type="entry name" value="Sig_transdc_resp-reg_C-effctor"/>
</dbReference>
<dbReference type="EMBL" id="QRGR01000003">
    <property type="protein sequence ID" value="RDV16736.1"/>
    <property type="molecule type" value="Genomic_DNA"/>
</dbReference>
<dbReference type="SMART" id="SM00421">
    <property type="entry name" value="HTH_LUXR"/>
    <property type="match status" value="1"/>
</dbReference>
<accession>A0A3D8LHB4</accession>
<sequence length="73" mass="8653">MTFFMKANLQILSWRECSMIAYLADGYTNKQIGEKFNLSEDDVQEYLQKMMKKKGFNHSYQLISWAYLDGVLK</sequence>
<evidence type="ECO:0000259" key="1">
    <source>
        <dbReference type="PROSITE" id="PS50043"/>
    </source>
</evidence>
<reference evidence="3" key="1">
    <citation type="submission" date="2018-08" db="EMBL/GenBank/DDBJ databases">
        <authorList>
            <person name="Liu Z.-W."/>
            <person name="Du Z.-J."/>
        </authorList>
    </citation>
    <scope>NUCLEOTIDE SEQUENCE [LARGE SCALE GENOMIC DNA]</scope>
    <source>
        <strain evidence="3">H4X</strain>
    </source>
</reference>
<dbReference type="CDD" id="cd06170">
    <property type="entry name" value="LuxR_C_like"/>
    <property type="match status" value="1"/>
</dbReference>